<dbReference type="PROSITE" id="PS00583">
    <property type="entry name" value="PFKB_KINASES_1"/>
    <property type="match status" value="1"/>
</dbReference>
<dbReference type="PANTHER" id="PTHR43085">
    <property type="entry name" value="HEXOKINASE FAMILY MEMBER"/>
    <property type="match status" value="1"/>
</dbReference>
<evidence type="ECO:0000259" key="6">
    <source>
        <dbReference type="Pfam" id="PF00294"/>
    </source>
</evidence>
<dbReference type="Proteomes" id="UP001217500">
    <property type="component" value="Chromosome"/>
</dbReference>
<keyword evidence="5" id="KW-0067">ATP-binding</keyword>
<organism evidence="7 8">
    <name type="scientific">Gimibacter soli</name>
    <dbReference type="NCBI Taxonomy" id="3024400"/>
    <lineage>
        <taxon>Bacteria</taxon>
        <taxon>Pseudomonadati</taxon>
        <taxon>Pseudomonadota</taxon>
        <taxon>Alphaproteobacteria</taxon>
        <taxon>Kordiimonadales</taxon>
        <taxon>Temperatibacteraceae</taxon>
        <taxon>Gimibacter</taxon>
    </lineage>
</organism>
<protein>
    <submittedName>
        <fullName evidence="7">Carbohydrate kinase</fullName>
    </submittedName>
</protein>
<keyword evidence="4 7" id="KW-0418">Kinase</keyword>
<dbReference type="InterPro" id="IPR050306">
    <property type="entry name" value="PfkB_Carbo_kinase"/>
</dbReference>
<dbReference type="Gene3D" id="3.40.1190.20">
    <property type="match status" value="1"/>
</dbReference>
<evidence type="ECO:0000256" key="3">
    <source>
        <dbReference type="ARBA" id="ARBA00022741"/>
    </source>
</evidence>
<evidence type="ECO:0000256" key="1">
    <source>
        <dbReference type="ARBA" id="ARBA00010688"/>
    </source>
</evidence>
<comment type="similarity">
    <text evidence="1">Belongs to the carbohydrate kinase PfkB family.</text>
</comment>
<dbReference type="PROSITE" id="PS00584">
    <property type="entry name" value="PFKB_KINASES_2"/>
    <property type="match status" value="1"/>
</dbReference>
<dbReference type="SUPFAM" id="SSF53613">
    <property type="entry name" value="Ribokinase-like"/>
    <property type="match status" value="1"/>
</dbReference>
<evidence type="ECO:0000256" key="4">
    <source>
        <dbReference type="ARBA" id="ARBA00022777"/>
    </source>
</evidence>
<reference evidence="7" key="1">
    <citation type="submission" date="2023-01" db="EMBL/GenBank/DDBJ databases">
        <title>The genome sequence of Kordiimonadaceae bacterium 6D33.</title>
        <authorList>
            <person name="Liu Y."/>
        </authorList>
    </citation>
    <scope>NUCLEOTIDE SEQUENCE</scope>
    <source>
        <strain evidence="7">6D33</strain>
    </source>
</reference>
<feature type="domain" description="Carbohydrate kinase PfkB" evidence="6">
    <location>
        <begin position="12"/>
        <end position="307"/>
    </location>
</feature>
<sequence length="322" mass="33440">MAALADTDGKAVVCYGECLIDFLGGRNADGSLAPFTPYPGGAPANVAVAVARLGGRAAFLGQVGTDMFGDFLADALARYGVDTSPLARHAAAPTSLAFVSLDASGERSFSFRRDGSADLAITASDIDRLWPAQSAFFHHCSNMLTDVAIADVSAHAVARAKAAGALVSFDANLRPALWLDGKVDRACVDTFARSADIVKLAREELEFLAEGSADAYLDSLLSSGVSLVFITDGAAPARVKSRTHDFEVPCPEVAAVDTTGAGDAFCGGLLYALSRLGHLPEDRETLQGITTFAAACGAHAVTRQGAFPAMPCFTNVAAWPFD</sequence>
<dbReference type="PANTHER" id="PTHR43085:SF1">
    <property type="entry name" value="PSEUDOURIDINE KINASE-RELATED"/>
    <property type="match status" value="1"/>
</dbReference>
<name>A0AAE9XW49_9PROT</name>
<keyword evidence="2" id="KW-0808">Transferase</keyword>
<dbReference type="InterPro" id="IPR011611">
    <property type="entry name" value="PfkB_dom"/>
</dbReference>
<dbReference type="AlphaFoldDB" id="A0AAE9XW49"/>
<dbReference type="InterPro" id="IPR002173">
    <property type="entry name" value="Carboh/pur_kinase_PfkB_CS"/>
</dbReference>
<dbReference type="RefSeq" id="WP_289505120.1">
    <property type="nucleotide sequence ID" value="NZ_CP116805.1"/>
</dbReference>
<evidence type="ECO:0000313" key="8">
    <source>
        <dbReference type="Proteomes" id="UP001217500"/>
    </source>
</evidence>
<dbReference type="GO" id="GO:0005524">
    <property type="term" value="F:ATP binding"/>
    <property type="evidence" value="ECO:0007669"/>
    <property type="project" value="UniProtKB-KW"/>
</dbReference>
<proteinExistence type="inferred from homology"/>
<keyword evidence="8" id="KW-1185">Reference proteome</keyword>
<dbReference type="InterPro" id="IPR029056">
    <property type="entry name" value="Ribokinase-like"/>
</dbReference>
<evidence type="ECO:0000256" key="2">
    <source>
        <dbReference type="ARBA" id="ARBA00022679"/>
    </source>
</evidence>
<evidence type="ECO:0000313" key="7">
    <source>
        <dbReference type="EMBL" id="WCL55323.1"/>
    </source>
</evidence>
<dbReference type="CDD" id="cd01167">
    <property type="entry name" value="bac_FRK"/>
    <property type="match status" value="1"/>
</dbReference>
<gene>
    <name evidence="7" type="ORF">PH603_06070</name>
</gene>
<dbReference type="KEGG" id="gso:PH603_06070"/>
<dbReference type="EMBL" id="CP116805">
    <property type="protein sequence ID" value="WCL55323.1"/>
    <property type="molecule type" value="Genomic_DNA"/>
</dbReference>
<dbReference type="Pfam" id="PF00294">
    <property type="entry name" value="PfkB"/>
    <property type="match status" value="1"/>
</dbReference>
<keyword evidence="3" id="KW-0547">Nucleotide-binding</keyword>
<accession>A0AAE9XW49</accession>
<dbReference type="GO" id="GO:0016301">
    <property type="term" value="F:kinase activity"/>
    <property type="evidence" value="ECO:0007669"/>
    <property type="project" value="UniProtKB-KW"/>
</dbReference>
<evidence type="ECO:0000256" key="5">
    <source>
        <dbReference type="ARBA" id="ARBA00022840"/>
    </source>
</evidence>